<evidence type="ECO:0000313" key="2">
    <source>
        <dbReference type="Proteomes" id="UP000190206"/>
    </source>
</evidence>
<sequence length="181" mass="20210">MAVGDRIGIADKETLDLTKQNTDDILNKVSDGVGGTDWSKYSIVQFNQVTKGAPKRGNLIEIKGEGYLTLLHVHIKNANSYGNPYHISGKLIIDIDGFNKFEYDVSPGEAPEFTISIGNSSIEDSLENFTANNYNWDNNHQILSFKFPTPLFFNNLKVYIYLTGEDSPFADVTYKFQGGIK</sequence>
<evidence type="ECO:0000313" key="1">
    <source>
        <dbReference type="EMBL" id="OOO62024.1"/>
    </source>
</evidence>
<keyword evidence="2" id="KW-1185">Reference proteome</keyword>
<reference evidence="1 2" key="1">
    <citation type="submission" date="2016-12" db="EMBL/GenBank/DDBJ databases">
        <title>Clostridium tepidum sp. nov., a close relative of Clostridium sporogenes and Clostridium botulinum Group I.</title>
        <authorList>
            <person name="Dobritsa A.P."/>
            <person name="Kutumbaka K."/>
            <person name="Werner K."/>
            <person name="Samadpour M."/>
        </authorList>
    </citation>
    <scope>NUCLEOTIDE SEQUENCE [LARGE SCALE GENOMIC DNA]</scope>
    <source>
        <strain evidence="1 2">PE</strain>
    </source>
</reference>
<protein>
    <submittedName>
        <fullName evidence="1">Uncharacterized protein</fullName>
    </submittedName>
</protein>
<accession>A0ABX3L3U1</accession>
<dbReference type="RefSeq" id="WP_078024481.1">
    <property type="nucleotide sequence ID" value="NZ_JADPGM010000007.1"/>
</dbReference>
<comment type="caution">
    <text evidence="1">The sequence shown here is derived from an EMBL/GenBank/DDBJ whole genome shotgun (WGS) entry which is preliminary data.</text>
</comment>
<dbReference type="EMBL" id="MRAD01000008">
    <property type="protein sequence ID" value="OOO62024.1"/>
    <property type="molecule type" value="Genomic_DNA"/>
</dbReference>
<name>A0ABX3L3U1_9CLOT</name>
<organism evidence="1 2">
    <name type="scientific">Clostridium tepidum</name>
    <dbReference type="NCBI Taxonomy" id="1962263"/>
    <lineage>
        <taxon>Bacteria</taxon>
        <taxon>Bacillati</taxon>
        <taxon>Bacillota</taxon>
        <taxon>Clostridia</taxon>
        <taxon>Eubacteriales</taxon>
        <taxon>Clostridiaceae</taxon>
        <taxon>Clostridium</taxon>
    </lineage>
</organism>
<proteinExistence type="predicted"/>
<dbReference type="Proteomes" id="UP000190206">
    <property type="component" value="Unassembled WGS sequence"/>
</dbReference>
<gene>
    <name evidence="1" type="ORF">BS637_09485</name>
</gene>